<dbReference type="Proteomes" id="UP000824071">
    <property type="component" value="Unassembled WGS sequence"/>
</dbReference>
<dbReference type="SUPFAM" id="SSF52540">
    <property type="entry name" value="P-loop containing nucleoside triphosphate hydrolases"/>
    <property type="match status" value="1"/>
</dbReference>
<gene>
    <name evidence="4" type="ORF">IAC53_08300</name>
</gene>
<dbReference type="GO" id="GO:0009898">
    <property type="term" value="C:cytoplasmic side of plasma membrane"/>
    <property type="evidence" value="ECO:0007669"/>
    <property type="project" value="TreeGrafter"/>
</dbReference>
<dbReference type="InterPro" id="IPR002586">
    <property type="entry name" value="CobQ/CobB/MinD/ParA_Nub-bd_dom"/>
</dbReference>
<feature type="domain" description="CobQ/CobB/MinD/ParA nucleotide binding" evidence="3">
    <location>
        <begin position="5"/>
        <end position="209"/>
    </location>
</feature>
<evidence type="ECO:0000313" key="5">
    <source>
        <dbReference type="Proteomes" id="UP000824071"/>
    </source>
</evidence>
<accession>A0A9D1IGI5</accession>
<evidence type="ECO:0000256" key="2">
    <source>
        <dbReference type="ARBA" id="ARBA00022840"/>
    </source>
</evidence>
<dbReference type="GO" id="GO:0051782">
    <property type="term" value="P:negative regulation of cell division"/>
    <property type="evidence" value="ECO:0007669"/>
    <property type="project" value="TreeGrafter"/>
</dbReference>
<keyword evidence="1" id="KW-0547">Nucleotide-binding</keyword>
<name>A0A9D1IGI5_9FIRM</name>
<protein>
    <submittedName>
        <fullName evidence="4">P-loop NTPase</fullName>
    </submittedName>
</protein>
<dbReference type="EMBL" id="DVMW01000047">
    <property type="protein sequence ID" value="HIU36588.1"/>
    <property type="molecule type" value="Genomic_DNA"/>
</dbReference>
<proteinExistence type="predicted"/>
<dbReference type="InterPro" id="IPR027417">
    <property type="entry name" value="P-loop_NTPase"/>
</dbReference>
<keyword evidence="2" id="KW-0067">ATP-binding</keyword>
<dbReference type="GO" id="GO:0005829">
    <property type="term" value="C:cytosol"/>
    <property type="evidence" value="ECO:0007669"/>
    <property type="project" value="TreeGrafter"/>
</dbReference>
<dbReference type="InterPro" id="IPR050625">
    <property type="entry name" value="ParA/MinD_ATPase"/>
</dbReference>
<comment type="caution">
    <text evidence="4">The sequence shown here is derived from an EMBL/GenBank/DDBJ whole genome shotgun (WGS) entry which is preliminary data.</text>
</comment>
<dbReference type="AlphaFoldDB" id="A0A9D1IGI5"/>
<evidence type="ECO:0000256" key="1">
    <source>
        <dbReference type="ARBA" id="ARBA00022741"/>
    </source>
</evidence>
<reference evidence="4" key="1">
    <citation type="submission" date="2020-10" db="EMBL/GenBank/DDBJ databases">
        <authorList>
            <person name="Gilroy R."/>
        </authorList>
    </citation>
    <scope>NUCLEOTIDE SEQUENCE</scope>
    <source>
        <strain evidence="4">ChiGjej1B1-19959</strain>
    </source>
</reference>
<dbReference type="GO" id="GO:0005524">
    <property type="term" value="F:ATP binding"/>
    <property type="evidence" value="ECO:0007669"/>
    <property type="project" value="UniProtKB-KW"/>
</dbReference>
<evidence type="ECO:0000259" key="3">
    <source>
        <dbReference type="Pfam" id="PF01656"/>
    </source>
</evidence>
<evidence type="ECO:0000313" key="4">
    <source>
        <dbReference type="EMBL" id="HIU36588.1"/>
    </source>
</evidence>
<dbReference type="GO" id="GO:0016887">
    <property type="term" value="F:ATP hydrolysis activity"/>
    <property type="evidence" value="ECO:0007669"/>
    <property type="project" value="TreeGrafter"/>
</dbReference>
<sequence>MAKTILICSGKGGAGKSTVTACLWRALCARGRRVLLVDGDAGLRTLDLLTGLGENAVYTWADAAGGLCAANDAVCLSPDGTCGLLLPPAKPDAPDPDAFCAMLRAAAEPFDYCLLDAPAGLGGTFPAALAAADEAVLVATPDPVCLRAASTLAEALFDRLAPDRVRLVLNRFSRDAMRRGDCLSPDEAVDLCGVRFLGAVPEDARLKRLCALELPERATRDAFARIAARLEGEDVPFKFRF</sequence>
<dbReference type="PANTHER" id="PTHR43384">
    <property type="entry name" value="SEPTUM SITE-DETERMINING PROTEIN MIND HOMOLOG, CHLOROPLASTIC-RELATED"/>
    <property type="match status" value="1"/>
</dbReference>
<dbReference type="Pfam" id="PF01656">
    <property type="entry name" value="CbiA"/>
    <property type="match status" value="1"/>
</dbReference>
<dbReference type="PANTHER" id="PTHR43384:SF6">
    <property type="entry name" value="SEPTUM SITE-DETERMINING PROTEIN MIND HOMOLOG, CHLOROPLASTIC"/>
    <property type="match status" value="1"/>
</dbReference>
<reference evidence="4" key="2">
    <citation type="journal article" date="2021" name="PeerJ">
        <title>Extensive microbial diversity within the chicken gut microbiome revealed by metagenomics and culture.</title>
        <authorList>
            <person name="Gilroy R."/>
            <person name="Ravi A."/>
            <person name="Getino M."/>
            <person name="Pursley I."/>
            <person name="Horton D.L."/>
            <person name="Alikhan N.F."/>
            <person name="Baker D."/>
            <person name="Gharbi K."/>
            <person name="Hall N."/>
            <person name="Watson M."/>
            <person name="Adriaenssens E.M."/>
            <person name="Foster-Nyarko E."/>
            <person name="Jarju S."/>
            <person name="Secka A."/>
            <person name="Antonio M."/>
            <person name="Oren A."/>
            <person name="Chaudhuri R.R."/>
            <person name="La Ragione R."/>
            <person name="Hildebrand F."/>
            <person name="Pallen M.J."/>
        </authorList>
    </citation>
    <scope>NUCLEOTIDE SEQUENCE</scope>
    <source>
        <strain evidence="4">ChiGjej1B1-19959</strain>
    </source>
</reference>
<organism evidence="4 5">
    <name type="scientific">Candidatus Fimenecus excrementigallinarum</name>
    <dbReference type="NCBI Taxonomy" id="2840816"/>
    <lineage>
        <taxon>Bacteria</taxon>
        <taxon>Bacillati</taxon>
        <taxon>Bacillota</taxon>
        <taxon>Clostridia</taxon>
        <taxon>Candidatus Fimenecus</taxon>
    </lineage>
</organism>
<dbReference type="Gene3D" id="3.40.50.300">
    <property type="entry name" value="P-loop containing nucleotide triphosphate hydrolases"/>
    <property type="match status" value="1"/>
</dbReference>